<keyword evidence="3" id="KW-1185">Reference proteome</keyword>
<proteinExistence type="predicted"/>
<dbReference type="Proteomes" id="UP000829517">
    <property type="component" value="Unassembled WGS sequence"/>
</dbReference>
<reference evidence="2 3" key="1">
    <citation type="submission" date="2021-01" db="EMBL/GenBank/DDBJ databases">
        <title>Genome sequencing of Joostella atrarenae M1-2 (= KCTC 23194).</title>
        <authorList>
            <person name="Zakaria M.R."/>
            <person name="Lam M.Q."/>
            <person name="Chong C.S."/>
        </authorList>
    </citation>
    <scope>NUCLEOTIDE SEQUENCE [LARGE SCALE GENOMIC DNA]</scope>
    <source>
        <strain evidence="2 3">M1-2</strain>
    </source>
</reference>
<feature type="domain" description="DUF4369" evidence="1">
    <location>
        <begin position="24"/>
        <end position="123"/>
    </location>
</feature>
<dbReference type="PROSITE" id="PS51257">
    <property type="entry name" value="PROKAR_LIPOPROTEIN"/>
    <property type="match status" value="1"/>
</dbReference>
<evidence type="ECO:0000313" key="3">
    <source>
        <dbReference type="Proteomes" id="UP000829517"/>
    </source>
</evidence>
<dbReference type="EMBL" id="JAETXX010000012">
    <property type="protein sequence ID" value="MCF8716144.1"/>
    <property type="molecule type" value="Genomic_DNA"/>
</dbReference>
<dbReference type="Pfam" id="PF14289">
    <property type="entry name" value="DUF4369"/>
    <property type="match status" value="1"/>
</dbReference>
<comment type="caution">
    <text evidence="2">The sequence shown here is derived from an EMBL/GenBank/DDBJ whole genome shotgun (WGS) entry which is preliminary data.</text>
</comment>
<sequence length="244" mass="27430">MYRLLAPLLLVLVLASCGKNNDNMTVKGTVEGLRKGTLYFQKIEDSTMVTIDSLEIDGNSDFNFSTYIESPEVFTLYLDKNDGNLLNDRLDFFGEPGIITINTTRDYFAPEAKIEGSKSNDTWSEYKSILSKFSGKNLDLIKESIEAEKKGDQKLVDSLNQVSEKNSTRSYLYTLNFILNNKDSYAAPYITLANAYNTNAKYLDSINNSLTPEVAASKYGKMLDTFVKEVKEKEQTAATEEITE</sequence>
<evidence type="ECO:0000259" key="1">
    <source>
        <dbReference type="Pfam" id="PF14289"/>
    </source>
</evidence>
<evidence type="ECO:0000313" key="2">
    <source>
        <dbReference type="EMBL" id="MCF8716144.1"/>
    </source>
</evidence>
<dbReference type="RefSeq" id="WP_236960143.1">
    <property type="nucleotide sequence ID" value="NZ_JAETXX010000012.1"/>
</dbReference>
<accession>A0ABS9J6W0</accession>
<protein>
    <submittedName>
        <fullName evidence="2">DUF4369 domain-containing protein</fullName>
    </submittedName>
</protein>
<organism evidence="2 3">
    <name type="scientific">Joostella atrarenae</name>
    <dbReference type="NCBI Taxonomy" id="679257"/>
    <lineage>
        <taxon>Bacteria</taxon>
        <taxon>Pseudomonadati</taxon>
        <taxon>Bacteroidota</taxon>
        <taxon>Flavobacteriia</taxon>
        <taxon>Flavobacteriales</taxon>
        <taxon>Flavobacteriaceae</taxon>
        <taxon>Joostella</taxon>
    </lineage>
</organism>
<gene>
    <name evidence="2" type="ORF">JM658_15035</name>
</gene>
<dbReference type="InterPro" id="IPR025380">
    <property type="entry name" value="DUF4369"/>
</dbReference>
<name>A0ABS9J6W0_9FLAO</name>